<dbReference type="Proteomes" id="UP000242231">
    <property type="component" value="Unassembled WGS sequence"/>
</dbReference>
<dbReference type="Pfam" id="PF01012">
    <property type="entry name" value="ETF"/>
    <property type="match status" value="1"/>
</dbReference>
<evidence type="ECO:0000313" key="6">
    <source>
        <dbReference type="Proteomes" id="UP000242231"/>
    </source>
</evidence>
<dbReference type="RefSeq" id="WP_104488340.1">
    <property type="nucleotide sequence ID" value="NZ_BMYB01000005.1"/>
</dbReference>
<dbReference type="Gene3D" id="3.40.50.620">
    <property type="entry name" value="HUPs"/>
    <property type="match status" value="1"/>
</dbReference>
<reference evidence="6" key="1">
    <citation type="submission" date="2016-11" db="EMBL/GenBank/DDBJ databases">
        <authorList>
            <person name="Sisinthy S."/>
            <person name="Ara S."/>
            <person name="Gundlapally S.R."/>
        </authorList>
    </citation>
    <scope>NUCLEOTIDE SEQUENCE [LARGE SCALE GENOMIC DNA]</scope>
    <source>
        <strain evidence="6">V1-41</strain>
    </source>
</reference>
<dbReference type="EMBL" id="MPZM01000062">
    <property type="protein sequence ID" value="PPL14467.1"/>
    <property type="molecule type" value="Genomic_DNA"/>
</dbReference>
<keyword evidence="2" id="KW-0813">Transport</keyword>
<dbReference type="InterPro" id="IPR012255">
    <property type="entry name" value="ETF_b"/>
</dbReference>
<keyword evidence="3" id="KW-0249">Electron transport</keyword>
<evidence type="ECO:0000259" key="4">
    <source>
        <dbReference type="SMART" id="SM00893"/>
    </source>
</evidence>
<dbReference type="OrthoDB" id="5598152at2"/>
<evidence type="ECO:0000256" key="2">
    <source>
        <dbReference type="ARBA" id="ARBA00022448"/>
    </source>
</evidence>
<dbReference type="PANTHER" id="PTHR21294">
    <property type="entry name" value="ELECTRON TRANSFER FLAVOPROTEIN BETA-SUBUNIT"/>
    <property type="match status" value="1"/>
</dbReference>
<comment type="caution">
    <text evidence="5">The sequence shown here is derived from an EMBL/GenBank/DDBJ whole genome shotgun (WGS) entry which is preliminary data.</text>
</comment>
<dbReference type="SMART" id="SM00893">
    <property type="entry name" value="ETF"/>
    <property type="match status" value="1"/>
</dbReference>
<keyword evidence="6" id="KW-1185">Reference proteome</keyword>
<accession>A0A2P5TIC8</accession>
<organism evidence="5 6">
    <name type="scientific">Oceanisphaera arctica</name>
    <dbReference type="NCBI Taxonomy" id="641510"/>
    <lineage>
        <taxon>Bacteria</taxon>
        <taxon>Pseudomonadati</taxon>
        <taxon>Pseudomonadota</taxon>
        <taxon>Gammaproteobacteria</taxon>
        <taxon>Aeromonadales</taxon>
        <taxon>Aeromonadaceae</taxon>
        <taxon>Oceanisphaera</taxon>
    </lineage>
</organism>
<gene>
    <name evidence="5" type="ORF">UN63_15670</name>
</gene>
<dbReference type="AlphaFoldDB" id="A0A2P5TIC8"/>
<dbReference type="InterPro" id="IPR014729">
    <property type="entry name" value="Rossmann-like_a/b/a_fold"/>
</dbReference>
<name>A0A2P5TIC8_9GAMM</name>
<sequence>MQPDTLNIAVLVSEGQHPVSGRARRAHQDACALELALSLPPSLNGKVSAIHAGDPEQDALRDYLGMGIDGLTVLNQTAEDDALAVLTPYLSEQQPDILLTGVRAECGEGSGLLPYLLAERLGWPLVTGIAAIESIENDEASLLQALPRGQRRRIKVRLPFVASVESAAAEPRQIAFAKARRGNIARLTPATEADLARAEWTLSAAKSRPKRLKVSTAKTAADRFKQATAKAQGGKGQIIRDDPQAAAKAIYDLLVEEGVLRK</sequence>
<evidence type="ECO:0000256" key="1">
    <source>
        <dbReference type="ARBA" id="ARBA00007557"/>
    </source>
</evidence>
<feature type="domain" description="Electron transfer flavoprotein alpha/beta-subunit N-terminal" evidence="4">
    <location>
        <begin position="19"/>
        <end position="199"/>
    </location>
</feature>
<evidence type="ECO:0000256" key="3">
    <source>
        <dbReference type="ARBA" id="ARBA00022982"/>
    </source>
</evidence>
<evidence type="ECO:0000313" key="5">
    <source>
        <dbReference type="EMBL" id="PPL14467.1"/>
    </source>
</evidence>
<protein>
    <submittedName>
        <fullName evidence="5">Electron transfer flavoprotein subunit beta</fullName>
    </submittedName>
</protein>
<proteinExistence type="inferred from homology"/>
<dbReference type="PANTHER" id="PTHR21294:SF8">
    <property type="entry name" value="ELECTRON TRANSFER FLAVOPROTEIN SUBUNIT BETA"/>
    <property type="match status" value="1"/>
</dbReference>
<comment type="similarity">
    <text evidence="1">Belongs to the ETF beta-subunit/FixA family.</text>
</comment>
<dbReference type="InterPro" id="IPR014730">
    <property type="entry name" value="ETF_a/b_N"/>
</dbReference>
<dbReference type="GO" id="GO:0009055">
    <property type="term" value="F:electron transfer activity"/>
    <property type="evidence" value="ECO:0007669"/>
    <property type="project" value="InterPro"/>
</dbReference>
<dbReference type="SUPFAM" id="SSF52402">
    <property type="entry name" value="Adenine nucleotide alpha hydrolases-like"/>
    <property type="match status" value="1"/>
</dbReference>